<gene>
    <name evidence="2" type="ORF">LVY65_12380</name>
</gene>
<accession>A0A9X1QPY2</accession>
<dbReference type="EMBL" id="JAKFGM010000003">
    <property type="protein sequence ID" value="MCF2515853.1"/>
    <property type="molecule type" value="Genomic_DNA"/>
</dbReference>
<dbReference type="Gene3D" id="3.40.50.10330">
    <property type="entry name" value="Probable inorganic polyphosphate/atp-NAD kinase, domain 1"/>
    <property type="match status" value="1"/>
</dbReference>
<sequence>MRFLMEAAVIFNRNRGDRAKIEAALEAAGVSASIKAVEGNEIEQCVRDAVEAGARLVIVGGGDGSISAAAQVLADSEATLAILPIGTLNHLARDLGLPFELERAVEVIAKGRTRAIDVAEINGRVFVNNAAIGLYPLMVLDREAQQERLGRSKRLAMLVASLRTMVRFHHQRLTLTSNDGEERVDTPLLFVGNNDYQLEMPGAGKRERLDDGRLCVLVLRKKGLPGFLSAVGRALLGMTRNDDMVRIDDIEKLRVGSPRSTITLALDGETTSMKPPLDFRIRRHALKVMVPA</sequence>
<keyword evidence="3" id="KW-1185">Reference proteome</keyword>
<dbReference type="RefSeq" id="WP_235068559.1">
    <property type="nucleotide sequence ID" value="NZ_JAKFGM010000003.1"/>
</dbReference>
<dbReference type="InterPro" id="IPR016064">
    <property type="entry name" value="NAD/diacylglycerol_kinase_sf"/>
</dbReference>
<comment type="caution">
    <text evidence="2">The sequence shown here is derived from an EMBL/GenBank/DDBJ whole genome shotgun (WGS) entry which is preliminary data.</text>
</comment>
<evidence type="ECO:0000313" key="3">
    <source>
        <dbReference type="Proteomes" id="UP001139410"/>
    </source>
</evidence>
<evidence type="ECO:0000313" key="2">
    <source>
        <dbReference type="EMBL" id="MCF2515853.1"/>
    </source>
</evidence>
<dbReference type="Pfam" id="PF00781">
    <property type="entry name" value="DAGK_cat"/>
    <property type="match status" value="1"/>
</dbReference>
<dbReference type="SMART" id="SM00046">
    <property type="entry name" value="DAGKc"/>
    <property type="match status" value="1"/>
</dbReference>
<proteinExistence type="predicted"/>
<reference evidence="2" key="1">
    <citation type="submission" date="2022-01" db="EMBL/GenBank/DDBJ databases">
        <authorList>
            <person name="Jo J.-H."/>
            <person name="Im W.-T."/>
        </authorList>
    </citation>
    <scope>NUCLEOTIDE SEQUENCE</scope>
    <source>
        <strain evidence="2">G124</strain>
    </source>
</reference>
<dbReference type="InterPro" id="IPR001206">
    <property type="entry name" value="Diacylglycerol_kinase_cat_dom"/>
</dbReference>
<protein>
    <recommendedName>
        <fullName evidence="1">DAGKc domain-containing protein</fullName>
    </recommendedName>
</protein>
<dbReference type="PROSITE" id="PS50146">
    <property type="entry name" value="DAGK"/>
    <property type="match status" value="1"/>
</dbReference>
<evidence type="ECO:0000259" key="1">
    <source>
        <dbReference type="PROSITE" id="PS50146"/>
    </source>
</evidence>
<dbReference type="AlphaFoldDB" id="A0A9X1QPY2"/>
<dbReference type="InterPro" id="IPR017438">
    <property type="entry name" value="ATP-NAD_kinase_N"/>
</dbReference>
<name>A0A9X1QPY2_9SPHN</name>
<dbReference type="Proteomes" id="UP001139410">
    <property type="component" value="Unassembled WGS sequence"/>
</dbReference>
<dbReference type="Gene3D" id="2.60.200.40">
    <property type="match status" value="1"/>
</dbReference>
<dbReference type="SUPFAM" id="SSF111331">
    <property type="entry name" value="NAD kinase/diacylglycerol kinase-like"/>
    <property type="match status" value="1"/>
</dbReference>
<feature type="domain" description="DAGKc" evidence="1">
    <location>
        <begin position="1"/>
        <end position="125"/>
    </location>
</feature>
<organism evidence="2 3">
    <name type="scientific">Sphingomonas cremea</name>
    <dbReference type="NCBI Taxonomy" id="2904799"/>
    <lineage>
        <taxon>Bacteria</taxon>
        <taxon>Pseudomonadati</taxon>
        <taxon>Pseudomonadota</taxon>
        <taxon>Alphaproteobacteria</taxon>
        <taxon>Sphingomonadales</taxon>
        <taxon>Sphingomonadaceae</taxon>
        <taxon>Sphingomonas</taxon>
    </lineage>
</organism>
<dbReference type="GO" id="GO:0016301">
    <property type="term" value="F:kinase activity"/>
    <property type="evidence" value="ECO:0007669"/>
    <property type="project" value="InterPro"/>
</dbReference>